<accession>A0A482WLM3</accession>
<keyword evidence="6" id="KW-1185">Reference proteome</keyword>
<dbReference type="Pfam" id="PF09797">
    <property type="entry name" value="NatB_MDM20"/>
    <property type="match status" value="1"/>
</dbReference>
<evidence type="ECO:0000313" key="5">
    <source>
        <dbReference type="EMBL" id="RZF34220.1"/>
    </source>
</evidence>
<comment type="caution">
    <text evidence="5">The sequence shown here is derived from an EMBL/GenBank/DDBJ whole genome shotgun (WGS) entry which is preliminary data.</text>
</comment>
<dbReference type="STRING" id="195883.A0A482WLM3"/>
<evidence type="ECO:0000313" key="6">
    <source>
        <dbReference type="Proteomes" id="UP000291343"/>
    </source>
</evidence>
<proteinExistence type="inferred from homology"/>
<dbReference type="PANTHER" id="PTHR22767">
    <property type="entry name" value="N-TERMINAL ACETYLTRANSFERASE-RELATED"/>
    <property type="match status" value="1"/>
</dbReference>
<reference evidence="5 6" key="1">
    <citation type="journal article" date="2017" name="Gigascience">
        <title>Genome sequence of the small brown planthopper, Laodelphax striatellus.</title>
        <authorList>
            <person name="Zhu J."/>
            <person name="Jiang F."/>
            <person name="Wang X."/>
            <person name="Yang P."/>
            <person name="Bao Y."/>
            <person name="Zhao W."/>
            <person name="Wang W."/>
            <person name="Lu H."/>
            <person name="Wang Q."/>
            <person name="Cui N."/>
            <person name="Li J."/>
            <person name="Chen X."/>
            <person name="Luo L."/>
            <person name="Yu J."/>
            <person name="Kang L."/>
            <person name="Cui F."/>
        </authorList>
    </citation>
    <scope>NUCLEOTIDE SEQUENCE [LARGE SCALE GENOMIC DNA]</scope>
    <source>
        <strain evidence="5">Lst14</strain>
    </source>
</reference>
<dbReference type="EMBL" id="QKKF02032379">
    <property type="protein sequence ID" value="RZF34220.1"/>
    <property type="molecule type" value="Genomic_DNA"/>
</dbReference>
<dbReference type="InParanoid" id="A0A482WLM3"/>
<dbReference type="Proteomes" id="UP000291343">
    <property type="component" value="Unassembled WGS sequence"/>
</dbReference>
<dbReference type="FunCoup" id="A0A482WLM3">
    <property type="interactions" value="2038"/>
</dbReference>
<sequence>MSKNQIDSSVAERRLRPIYDCLDCGNNKRALQEADKLLRKQPSFQCAKALKCLALLRMGKEKDCEELIKTLHDEVPYNEATLQAMSICYRELHKPELICSLYAAAAEKQPASEDLLTHLFMSYVRVGDYKKQQNVAMALYKLLPKNPYYFWAVMSIVMQARTTNPELKSSIVLPLAERMVDKFIKQDKIEAEQEAQLYLMILEMQGKLEEALAVIEGPLGEKLQSFVIPNKRVELLIRLKRWREANVLLKKMLREEMDCWTFYKDYLQSVFQLIEEGGKGELENGGKVNEGKKGKEKGGERNVGEVVGSKEETNVGKDMKVVKDENAKMNEKEVVVDEEKKVGDEEVEKKEGKEVEKKVEEEEEKPDCSLSDCAAFLSNIQEENQRASHRLRGPYLAQLEFYSMLKQHGREDEVHLVGDLVELFMLYFHEFGGKQCCMGDLKPYLKMLSSEQAQDFLNQVFKVVQLEEGSLPSTLQQMLRYISNLQLSRCLGYHEVIDFNSKLKLATSLLHCYKESLHFNQGQLSTDIMNNDPYALLTAHILYDIWIETKDAIFLKDACVVLEFALSYSVSNYQIKLLLMKLYNMLGASREAYKVYELLDIKHMQLDTLGYLHLWPMLSTAQYSQAVQIFNTTLKFFTASNRESADHLTLSYKYGSFLKISEFVEFRDRINNSLHYAFVQVEKTLIEVMQATSHDHTAQMVEQSIVTEDIDWDRLEDNRDFTVLWTANPPERDFPRELIEVSFRTEKDLLRLRLLLLKLLSSAIKLSAIKSSKEEVRGDLVRYLGELNALYDRLKKQPHPKLPVNIIEAPPESRLHDYIASQLVPLLANLTRTVLGVDFSDKSGVVNGGGGENLLNGEEFDRLNLDDFNDFSTKSVSSLTEATEQVSTFAKENFGNGVNENSLNERLETIQRVTLVVELVCVSTVFCGVVFELVKENLAPVVGKKGKKKKETGAVLVVSPEQKKRTECFESLVTSTRKAIKVMDETVNHLKSAWHPSLTNVVTRVDLLEFKHPFCQYLNESYMSSLCELSSILRRKLRHVDELKL</sequence>
<evidence type="ECO:0000256" key="2">
    <source>
        <dbReference type="ARBA" id="ARBA00022803"/>
    </source>
</evidence>
<dbReference type="GO" id="GO:0031416">
    <property type="term" value="C:NatB complex"/>
    <property type="evidence" value="ECO:0007669"/>
    <property type="project" value="TreeGrafter"/>
</dbReference>
<dbReference type="SMR" id="A0A482WLM3"/>
<dbReference type="InterPro" id="IPR011990">
    <property type="entry name" value="TPR-like_helical_dom_sf"/>
</dbReference>
<feature type="region of interest" description="Disordered" evidence="4">
    <location>
        <begin position="282"/>
        <end position="301"/>
    </location>
</feature>
<feature type="compositionally biased region" description="Basic and acidic residues" evidence="4">
    <location>
        <begin position="339"/>
        <end position="360"/>
    </location>
</feature>
<organism evidence="5 6">
    <name type="scientific">Laodelphax striatellus</name>
    <name type="common">Small brown planthopper</name>
    <name type="synonym">Delphax striatella</name>
    <dbReference type="NCBI Taxonomy" id="195883"/>
    <lineage>
        <taxon>Eukaryota</taxon>
        <taxon>Metazoa</taxon>
        <taxon>Ecdysozoa</taxon>
        <taxon>Arthropoda</taxon>
        <taxon>Hexapoda</taxon>
        <taxon>Insecta</taxon>
        <taxon>Pterygota</taxon>
        <taxon>Neoptera</taxon>
        <taxon>Paraneoptera</taxon>
        <taxon>Hemiptera</taxon>
        <taxon>Auchenorrhyncha</taxon>
        <taxon>Fulgoroidea</taxon>
        <taxon>Delphacidae</taxon>
        <taxon>Criomorphinae</taxon>
        <taxon>Laodelphax</taxon>
    </lineage>
</organism>
<dbReference type="Gene3D" id="1.25.40.1040">
    <property type="match status" value="1"/>
</dbReference>
<dbReference type="SUPFAM" id="SSF48452">
    <property type="entry name" value="TPR-like"/>
    <property type="match status" value="1"/>
</dbReference>
<evidence type="ECO:0000256" key="1">
    <source>
        <dbReference type="ARBA" id="ARBA00006298"/>
    </source>
</evidence>
<protein>
    <recommendedName>
        <fullName evidence="3">N-terminal acetyltransferase B complex subunit MDM20 homolog</fullName>
    </recommendedName>
</protein>
<gene>
    <name evidence="5" type="ORF">LSTR_LSTR010540</name>
</gene>
<dbReference type="OrthoDB" id="1874341at2759"/>
<keyword evidence="2" id="KW-0802">TPR repeat</keyword>
<feature type="region of interest" description="Disordered" evidence="4">
    <location>
        <begin position="339"/>
        <end position="363"/>
    </location>
</feature>
<evidence type="ECO:0000256" key="3">
    <source>
        <dbReference type="ARBA" id="ARBA00029872"/>
    </source>
</evidence>
<evidence type="ECO:0000256" key="4">
    <source>
        <dbReference type="SAM" id="MobiDB-lite"/>
    </source>
</evidence>
<name>A0A482WLM3_LAOST</name>
<dbReference type="AlphaFoldDB" id="A0A482WLM3"/>
<dbReference type="PANTHER" id="PTHR22767:SF3">
    <property type="entry name" value="N-ALPHA-ACETYLTRANSFERASE 25, NATB AUXILIARY SUBUNIT"/>
    <property type="match status" value="1"/>
</dbReference>
<dbReference type="InterPro" id="IPR019183">
    <property type="entry name" value="NAA25_NatB_aux_su"/>
</dbReference>
<comment type="similarity">
    <text evidence="1">Belongs to the MDM20/NAA25 family.</text>
</comment>